<protein>
    <submittedName>
        <fullName evidence="1">Uncharacterized protein</fullName>
    </submittedName>
</protein>
<comment type="caution">
    <text evidence="1">The sequence shown here is derived from an EMBL/GenBank/DDBJ whole genome shotgun (WGS) entry which is preliminary data.</text>
</comment>
<dbReference type="EMBL" id="CM055748">
    <property type="protein sequence ID" value="KAJ7995258.1"/>
    <property type="molecule type" value="Genomic_DNA"/>
</dbReference>
<sequence>MNAPTPHPPPRPRSVFQLAHAKPVGLCYQQRLQRSAGEKDLSEETLLRFIAVSPSRVPKRRQEIKKTGKIRGKEADSYGEFPPSQLPDILKHSPNHFVKTPRRTPQHCVDYREMLWPGCSGWGRPKDSGESGTNCLSTHPPYPPAFPCRRKPVVQKRRRSQRPKSTFEHQMSENAAHFLRATLPLQMSAGSGKYIICAATLLHRSGQSSATGGMEGESAGGGEAFPDTTETTVAVMTARSQCVSAFLLASTDLWADGRGREAGDAWGRE</sequence>
<proteinExistence type="predicted"/>
<dbReference type="Proteomes" id="UP001157502">
    <property type="component" value="Chromosome 21"/>
</dbReference>
<accession>A0ACC2FV32</accession>
<evidence type="ECO:0000313" key="2">
    <source>
        <dbReference type="Proteomes" id="UP001157502"/>
    </source>
</evidence>
<name>A0ACC2FV32_DALPE</name>
<keyword evidence="2" id="KW-1185">Reference proteome</keyword>
<evidence type="ECO:0000313" key="1">
    <source>
        <dbReference type="EMBL" id="KAJ7995258.1"/>
    </source>
</evidence>
<organism evidence="1 2">
    <name type="scientific">Dallia pectoralis</name>
    <name type="common">Alaska blackfish</name>
    <dbReference type="NCBI Taxonomy" id="75939"/>
    <lineage>
        <taxon>Eukaryota</taxon>
        <taxon>Metazoa</taxon>
        <taxon>Chordata</taxon>
        <taxon>Craniata</taxon>
        <taxon>Vertebrata</taxon>
        <taxon>Euteleostomi</taxon>
        <taxon>Actinopterygii</taxon>
        <taxon>Neopterygii</taxon>
        <taxon>Teleostei</taxon>
        <taxon>Protacanthopterygii</taxon>
        <taxon>Esociformes</taxon>
        <taxon>Umbridae</taxon>
        <taxon>Dallia</taxon>
    </lineage>
</organism>
<reference evidence="1" key="1">
    <citation type="submission" date="2021-05" db="EMBL/GenBank/DDBJ databases">
        <authorList>
            <person name="Pan Q."/>
            <person name="Jouanno E."/>
            <person name="Zahm M."/>
            <person name="Klopp C."/>
            <person name="Cabau C."/>
            <person name="Louis A."/>
            <person name="Berthelot C."/>
            <person name="Parey E."/>
            <person name="Roest Crollius H."/>
            <person name="Montfort J."/>
            <person name="Robinson-Rechavi M."/>
            <person name="Bouchez O."/>
            <person name="Lampietro C."/>
            <person name="Lopez Roques C."/>
            <person name="Donnadieu C."/>
            <person name="Postlethwait J."/>
            <person name="Bobe J."/>
            <person name="Dillon D."/>
            <person name="Chandos A."/>
            <person name="von Hippel F."/>
            <person name="Guiguen Y."/>
        </authorList>
    </citation>
    <scope>NUCLEOTIDE SEQUENCE</scope>
    <source>
        <strain evidence="1">YG-Jan2019</strain>
    </source>
</reference>
<gene>
    <name evidence="1" type="ORF">DPEC_G00242680</name>
</gene>